<accession>A0A7W7WD67</accession>
<reference evidence="1 2" key="1">
    <citation type="submission" date="2020-08" db="EMBL/GenBank/DDBJ databases">
        <title>Sequencing the genomes of 1000 actinobacteria strains.</title>
        <authorList>
            <person name="Klenk H.-P."/>
        </authorList>
    </citation>
    <scope>NUCLEOTIDE SEQUENCE [LARGE SCALE GENOMIC DNA]</scope>
    <source>
        <strain evidence="1 2">DSM 43023</strain>
    </source>
</reference>
<dbReference type="EMBL" id="JACHJU010000005">
    <property type="protein sequence ID" value="MBB4943392.1"/>
    <property type="molecule type" value="Genomic_DNA"/>
</dbReference>
<gene>
    <name evidence="1" type="ORF">FHR32_007792</name>
</gene>
<dbReference type="Proteomes" id="UP000534286">
    <property type="component" value="Unassembled WGS sequence"/>
</dbReference>
<dbReference type="AlphaFoldDB" id="A0A7W7WD67"/>
<protein>
    <submittedName>
        <fullName evidence="1">Uncharacterized protein</fullName>
    </submittedName>
</protein>
<proteinExistence type="predicted"/>
<sequence>MGPLLLPPEHGWDYGVAWPTGRIELNESGQAAEVYEVMKDMIYT</sequence>
<name>A0A7W7WD67_9ACTN</name>
<dbReference type="RefSeq" id="WP_281391178.1">
    <property type="nucleotide sequence ID" value="NZ_BAABEK010000147.1"/>
</dbReference>
<organism evidence="1 2">
    <name type="scientific">Streptosporangium album</name>
    <dbReference type="NCBI Taxonomy" id="47479"/>
    <lineage>
        <taxon>Bacteria</taxon>
        <taxon>Bacillati</taxon>
        <taxon>Actinomycetota</taxon>
        <taxon>Actinomycetes</taxon>
        <taxon>Streptosporangiales</taxon>
        <taxon>Streptosporangiaceae</taxon>
        <taxon>Streptosporangium</taxon>
    </lineage>
</organism>
<evidence type="ECO:0000313" key="2">
    <source>
        <dbReference type="Proteomes" id="UP000534286"/>
    </source>
</evidence>
<comment type="caution">
    <text evidence="1">The sequence shown here is derived from an EMBL/GenBank/DDBJ whole genome shotgun (WGS) entry which is preliminary data.</text>
</comment>
<keyword evidence="2" id="KW-1185">Reference proteome</keyword>
<evidence type="ECO:0000313" key="1">
    <source>
        <dbReference type="EMBL" id="MBB4943392.1"/>
    </source>
</evidence>